<dbReference type="PANTHER" id="PTHR46545:SF1">
    <property type="entry name" value="LEUCINE-RICH REPEAT-CONTAINING PROTEIN 51"/>
    <property type="match status" value="1"/>
</dbReference>
<dbReference type="EMBL" id="JADGIZ020000011">
    <property type="protein sequence ID" value="KAL2917333.1"/>
    <property type="molecule type" value="Genomic_DNA"/>
</dbReference>
<dbReference type="Proteomes" id="UP001527925">
    <property type="component" value="Unassembled WGS sequence"/>
</dbReference>
<evidence type="ECO:0000256" key="3">
    <source>
        <dbReference type="ARBA" id="ARBA00022490"/>
    </source>
</evidence>
<accession>A0ABR4NCT3</accession>
<dbReference type="InterPro" id="IPR001611">
    <property type="entry name" value="Leu-rich_rpt"/>
</dbReference>
<evidence type="ECO:0000313" key="7">
    <source>
        <dbReference type="Proteomes" id="UP001527925"/>
    </source>
</evidence>
<dbReference type="InterPro" id="IPR032675">
    <property type="entry name" value="LRR_dom_sf"/>
</dbReference>
<evidence type="ECO:0000256" key="5">
    <source>
        <dbReference type="ARBA" id="ARBA00022737"/>
    </source>
</evidence>
<evidence type="ECO:0000256" key="2">
    <source>
        <dbReference type="ARBA" id="ARBA00014223"/>
    </source>
</evidence>
<dbReference type="PANTHER" id="PTHR46545">
    <property type="entry name" value="LEUCINE-RICH REPEAT-CONTAINING PROTEIN 51"/>
    <property type="match status" value="1"/>
</dbReference>
<keyword evidence="7" id="KW-1185">Reference proteome</keyword>
<dbReference type="SUPFAM" id="SSF52058">
    <property type="entry name" value="L domain-like"/>
    <property type="match status" value="1"/>
</dbReference>
<dbReference type="PROSITE" id="PS51450">
    <property type="entry name" value="LRR"/>
    <property type="match status" value="1"/>
</dbReference>
<gene>
    <name evidence="6" type="ORF">HK105_202997</name>
</gene>
<keyword evidence="5" id="KW-0677">Repeat</keyword>
<keyword evidence="3" id="KW-0963">Cytoplasm</keyword>
<comment type="caution">
    <text evidence="6">The sequence shown here is derived from an EMBL/GenBank/DDBJ whole genome shotgun (WGS) entry which is preliminary data.</text>
</comment>
<sequence>MPNLRVLYLHANRIESIAETDKLGLLAHLRNLTLHGNPLESAKAYRFTVLARVPQLRHLDFCAITKQDRVVARTLLDRQSRLKHAADDAA</sequence>
<evidence type="ECO:0000256" key="4">
    <source>
        <dbReference type="ARBA" id="ARBA00022614"/>
    </source>
</evidence>
<protein>
    <recommendedName>
        <fullName evidence="2">Leucine-rich repeat-containing protein 51</fullName>
    </recommendedName>
</protein>
<organism evidence="6 7">
    <name type="scientific">Polyrhizophydium stewartii</name>
    <dbReference type="NCBI Taxonomy" id="2732419"/>
    <lineage>
        <taxon>Eukaryota</taxon>
        <taxon>Fungi</taxon>
        <taxon>Fungi incertae sedis</taxon>
        <taxon>Chytridiomycota</taxon>
        <taxon>Chytridiomycota incertae sedis</taxon>
        <taxon>Chytridiomycetes</taxon>
        <taxon>Rhizophydiales</taxon>
        <taxon>Rhizophydiales incertae sedis</taxon>
        <taxon>Polyrhizophydium</taxon>
    </lineage>
</organism>
<dbReference type="Gene3D" id="3.80.10.10">
    <property type="entry name" value="Ribonuclease Inhibitor"/>
    <property type="match status" value="1"/>
</dbReference>
<reference evidence="6 7" key="1">
    <citation type="submission" date="2023-09" db="EMBL/GenBank/DDBJ databases">
        <title>Pangenome analysis of Batrachochytrium dendrobatidis and related Chytrids.</title>
        <authorList>
            <person name="Yacoub M.N."/>
            <person name="Stajich J.E."/>
            <person name="James T.Y."/>
        </authorList>
    </citation>
    <scope>NUCLEOTIDE SEQUENCE [LARGE SCALE GENOMIC DNA]</scope>
    <source>
        <strain evidence="6 7">JEL0888</strain>
    </source>
</reference>
<comment type="subcellular location">
    <subcellularLocation>
        <location evidence="1">Cytoplasm</location>
    </subcellularLocation>
</comment>
<evidence type="ECO:0000256" key="1">
    <source>
        <dbReference type="ARBA" id="ARBA00004496"/>
    </source>
</evidence>
<dbReference type="Pfam" id="PF14580">
    <property type="entry name" value="LRR_9"/>
    <property type="match status" value="1"/>
</dbReference>
<keyword evidence="4" id="KW-0433">Leucine-rich repeat</keyword>
<name>A0ABR4NCT3_9FUNG</name>
<proteinExistence type="predicted"/>
<evidence type="ECO:0000313" key="6">
    <source>
        <dbReference type="EMBL" id="KAL2917333.1"/>
    </source>
</evidence>